<keyword evidence="2" id="KW-1133">Transmembrane helix</keyword>
<keyword evidence="2" id="KW-0812">Transmembrane</keyword>
<dbReference type="Gene3D" id="1.20.120.680">
    <property type="entry name" value="Formiminotetrahydrofolate cyclodeaminase monomer, up-and-down helical bundle"/>
    <property type="match status" value="1"/>
</dbReference>
<name>A0A6I6DI08_9FIRM</name>
<evidence type="ECO:0000313" key="5">
    <source>
        <dbReference type="Proteomes" id="UP000426444"/>
    </source>
</evidence>
<feature type="domain" description="Cyclodeaminase/cyclohydrolase" evidence="3">
    <location>
        <begin position="6"/>
        <end position="186"/>
    </location>
</feature>
<dbReference type="Proteomes" id="UP000426444">
    <property type="component" value="Chromosome"/>
</dbReference>
<keyword evidence="5" id="KW-1185">Reference proteome</keyword>
<evidence type="ECO:0000256" key="1">
    <source>
        <dbReference type="SAM" id="Coils"/>
    </source>
</evidence>
<dbReference type="InterPro" id="IPR007044">
    <property type="entry name" value="Cyclodeamin/CycHdrlase"/>
</dbReference>
<protein>
    <submittedName>
        <fullName evidence="4">Formiminotetrahydrofolate cyclodeaminase</fullName>
        <ecNumber evidence="4">4.3.1.4</ecNumber>
    </submittedName>
</protein>
<dbReference type="Pfam" id="PF04961">
    <property type="entry name" value="FTCD_C"/>
    <property type="match status" value="1"/>
</dbReference>
<organism evidence="4 5">
    <name type="scientific">Candidatus Syntrophocurvum alkaliphilum</name>
    <dbReference type="NCBI Taxonomy" id="2293317"/>
    <lineage>
        <taxon>Bacteria</taxon>
        <taxon>Bacillati</taxon>
        <taxon>Bacillota</taxon>
        <taxon>Clostridia</taxon>
        <taxon>Eubacteriales</taxon>
        <taxon>Syntrophomonadaceae</taxon>
        <taxon>Candidatus Syntrophocurvum</taxon>
    </lineage>
</organism>
<dbReference type="KEGG" id="salq:SYNTR_1300"/>
<dbReference type="OrthoDB" id="7959174at2"/>
<keyword evidence="2" id="KW-0472">Membrane</keyword>
<dbReference type="RefSeq" id="WP_156203741.1">
    <property type="nucleotide sequence ID" value="NZ_CP046457.1"/>
</dbReference>
<gene>
    <name evidence="4" type="ORF">SYNTR_1300</name>
</gene>
<accession>A0A6I6DI08</accession>
<reference evidence="5" key="1">
    <citation type="journal article" date="2019" name="Microbiology">
        <title>Complete Genome Sequence of an Uncultured Bacterium of the Candidate Phylum Bipolaricaulota.</title>
        <authorList>
            <person name="Kadnikov V.V."/>
            <person name="Mardanov A.V."/>
            <person name="Beletsky A.V."/>
            <person name="Frank Y.A."/>
            <person name="Karnachuk O.V."/>
            <person name="Ravin N.V."/>
        </authorList>
    </citation>
    <scope>NUCLEOTIDE SEQUENCE [LARGE SCALE GENOMIC DNA]</scope>
</reference>
<evidence type="ECO:0000313" key="4">
    <source>
        <dbReference type="EMBL" id="QGT99893.1"/>
    </source>
</evidence>
<dbReference type="AlphaFoldDB" id="A0A6I6DI08"/>
<keyword evidence="4" id="KW-0456">Lyase</keyword>
<dbReference type="InterPro" id="IPR036178">
    <property type="entry name" value="Formintransfe-cycloase-like_sf"/>
</dbReference>
<proteinExistence type="predicted"/>
<dbReference type="SUPFAM" id="SSF101262">
    <property type="entry name" value="Methenyltetrahydrofolate cyclohydrolase-like"/>
    <property type="match status" value="1"/>
</dbReference>
<dbReference type="EC" id="4.3.1.4" evidence="4"/>
<keyword evidence="1" id="KW-0175">Coiled coil</keyword>
<feature type="transmembrane region" description="Helical" evidence="2">
    <location>
        <begin position="20"/>
        <end position="42"/>
    </location>
</feature>
<feature type="coiled-coil region" evidence="1">
    <location>
        <begin position="44"/>
        <end position="71"/>
    </location>
</feature>
<dbReference type="EMBL" id="CP046457">
    <property type="protein sequence ID" value="QGT99893.1"/>
    <property type="molecule type" value="Genomic_DNA"/>
</dbReference>
<evidence type="ECO:0000256" key="2">
    <source>
        <dbReference type="SAM" id="Phobius"/>
    </source>
</evidence>
<sequence>MLSDLTVKQFANDLSSDSPAPGGGAAAALTGVLGASLISMVCNLTSGKEAYKDFEEEIQDALEQSQKIKDKLLVLIDEDAKAFSGVMDLYKLPKSTEEEKAKRTEALQAGFKKAAEVPYEIAEQCLEILKIAEKIVQKSNKNVISDVGVAVQSALSGLESSVLNVRVNLVFIKDEAYIKTMSDEVDKLIKEGTQLKENTYKKVLTMLS</sequence>
<dbReference type="GO" id="GO:0030412">
    <property type="term" value="F:formimidoyltetrahydrofolate cyclodeaminase activity"/>
    <property type="evidence" value="ECO:0007669"/>
    <property type="project" value="UniProtKB-EC"/>
</dbReference>
<evidence type="ECO:0000259" key="3">
    <source>
        <dbReference type="Pfam" id="PF04961"/>
    </source>
</evidence>